<comment type="caution">
    <text evidence="2">The sequence shown here is derived from an EMBL/GenBank/DDBJ whole genome shotgun (WGS) entry which is preliminary data.</text>
</comment>
<keyword evidence="3" id="KW-1185">Reference proteome</keyword>
<protein>
    <submittedName>
        <fullName evidence="2">(Mediterranean fruit fly) hypothetical protein</fullName>
    </submittedName>
</protein>
<sequence>MHSKIENIVKHCSTCREHKYDRHPTKPQIQETPIPQSTGEIAHIDIYSTEKKLILTAIDKRPGKNNTKQSNRTYQRPNKRVDDSLWNTKTGSNRQ</sequence>
<evidence type="ECO:0000313" key="3">
    <source>
        <dbReference type="Proteomes" id="UP000606786"/>
    </source>
</evidence>
<feature type="compositionally biased region" description="Polar residues" evidence="1">
    <location>
        <begin position="85"/>
        <end position="95"/>
    </location>
</feature>
<evidence type="ECO:0000256" key="1">
    <source>
        <dbReference type="SAM" id="MobiDB-lite"/>
    </source>
</evidence>
<organism evidence="2 3">
    <name type="scientific">Ceratitis capitata</name>
    <name type="common">Mediterranean fruit fly</name>
    <name type="synonym">Tephritis capitata</name>
    <dbReference type="NCBI Taxonomy" id="7213"/>
    <lineage>
        <taxon>Eukaryota</taxon>
        <taxon>Metazoa</taxon>
        <taxon>Ecdysozoa</taxon>
        <taxon>Arthropoda</taxon>
        <taxon>Hexapoda</taxon>
        <taxon>Insecta</taxon>
        <taxon>Pterygota</taxon>
        <taxon>Neoptera</taxon>
        <taxon>Endopterygota</taxon>
        <taxon>Diptera</taxon>
        <taxon>Brachycera</taxon>
        <taxon>Muscomorpha</taxon>
        <taxon>Tephritoidea</taxon>
        <taxon>Tephritidae</taxon>
        <taxon>Ceratitis</taxon>
        <taxon>Ceratitis</taxon>
    </lineage>
</organism>
<feature type="compositionally biased region" description="Polar residues" evidence="1">
    <location>
        <begin position="27"/>
        <end position="37"/>
    </location>
</feature>
<name>A0A811UVX6_CERCA</name>
<accession>A0A811UVX6</accession>
<feature type="region of interest" description="Disordered" evidence="1">
    <location>
        <begin position="58"/>
        <end position="95"/>
    </location>
</feature>
<dbReference type="EMBL" id="CAJHJT010000023">
    <property type="protein sequence ID" value="CAD7001213.1"/>
    <property type="molecule type" value="Genomic_DNA"/>
</dbReference>
<feature type="compositionally biased region" description="Polar residues" evidence="1">
    <location>
        <begin position="64"/>
        <end position="76"/>
    </location>
</feature>
<proteinExistence type="predicted"/>
<dbReference type="Proteomes" id="UP000606786">
    <property type="component" value="Unassembled WGS sequence"/>
</dbReference>
<gene>
    <name evidence="2" type="ORF">CCAP1982_LOCUS9711</name>
</gene>
<feature type="region of interest" description="Disordered" evidence="1">
    <location>
        <begin position="18"/>
        <end position="37"/>
    </location>
</feature>
<evidence type="ECO:0000313" key="2">
    <source>
        <dbReference type="EMBL" id="CAD7001213.1"/>
    </source>
</evidence>
<reference evidence="2" key="1">
    <citation type="submission" date="2020-11" db="EMBL/GenBank/DDBJ databases">
        <authorList>
            <person name="Whitehead M."/>
        </authorList>
    </citation>
    <scope>NUCLEOTIDE SEQUENCE</scope>
    <source>
        <strain evidence="2">EGII</strain>
    </source>
</reference>
<dbReference type="AlphaFoldDB" id="A0A811UVX6"/>